<dbReference type="EMBL" id="PKPP01006601">
    <property type="protein sequence ID" value="PWA55994.1"/>
    <property type="molecule type" value="Genomic_DNA"/>
</dbReference>
<dbReference type="AlphaFoldDB" id="A0A2U1M448"/>
<evidence type="ECO:0000313" key="3">
    <source>
        <dbReference type="Proteomes" id="UP000245207"/>
    </source>
</evidence>
<dbReference type="OrthoDB" id="6106870at2759"/>
<gene>
    <name evidence="2" type="ORF">CTI12_AA424920</name>
</gene>
<protein>
    <submittedName>
        <fullName evidence="2">Achaete-scute transcription factor-related protein</fullName>
    </submittedName>
</protein>
<sequence length="450" mass="49537">MRKKENLSSFSTSTTSTRQKNRDIERQSTKDAIINTNSSVVSSVTVLSEKEVVIQLIYSTDHTSNNKEISSLSRVLEYLESEENGFVLLNLTTFKCPGEKTLLNTLHLQFLHGIKSHLSFSSLPLICLLAWIVRIVCINNSSFAVFSSNIMPSLFKQNYCILEDLLVLFELEFCWTQAHVSDTPCSTCMKVSTIPLRTGIGLVDTPSVALSDVYYIPSHTMNLSSVSKIFDSRCDVKFSVFDCSKYARKTQEVVEPPLVLSPIIRELVPETIETPTTTPQTTTTTKTPHVIISEATSTTSQPPTTNTQSSPEVAIVPLPNVRPIRASAKESQVLENALKVQDPDPAESPRQPLSPPPQPPPRPQPRPHEAPTPPEAQPPFQGLTPHPPRSPSPYRDDDASAAQVNRRTKVKVGQGNGVDLRDGEAGVNVSKLNDIIVDVLKLVMVIVSFG</sequence>
<evidence type="ECO:0000256" key="1">
    <source>
        <dbReference type="SAM" id="MobiDB-lite"/>
    </source>
</evidence>
<feature type="compositionally biased region" description="Low complexity" evidence="1">
    <location>
        <begin position="8"/>
        <end position="17"/>
    </location>
</feature>
<reference evidence="2 3" key="1">
    <citation type="journal article" date="2018" name="Mol. Plant">
        <title>The genome of Artemisia annua provides insight into the evolution of Asteraceae family and artemisinin biosynthesis.</title>
        <authorList>
            <person name="Shen Q."/>
            <person name="Zhang L."/>
            <person name="Liao Z."/>
            <person name="Wang S."/>
            <person name="Yan T."/>
            <person name="Shi P."/>
            <person name="Liu M."/>
            <person name="Fu X."/>
            <person name="Pan Q."/>
            <person name="Wang Y."/>
            <person name="Lv Z."/>
            <person name="Lu X."/>
            <person name="Zhang F."/>
            <person name="Jiang W."/>
            <person name="Ma Y."/>
            <person name="Chen M."/>
            <person name="Hao X."/>
            <person name="Li L."/>
            <person name="Tang Y."/>
            <person name="Lv G."/>
            <person name="Zhou Y."/>
            <person name="Sun X."/>
            <person name="Brodelius P.E."/>
            <person name="Rose J.K.C."/>
            <person name="Tang K."/>
        </authorList>
    </citation>
    <scope>NUCLEOTIDE SEQUENCE [LARGE SCALE GENOMIC DNA]</scope>
    <source>
        <strain evidence="3">cv. Huhao1</strain>
        <tissue evidence="2">Leaf</tissue>
    </source>
</reference>
<feature type="region of interest" description="Disordered" evidence="1">
    <location>
        <begin position="340"/>
        <end position="417"/>
    </location>
</feature>
<feature type="compositionally biased region" description="Pro residues" evidence="1">
    <location>
        <begin position="352"/>
        <end position="377"/>
    </location>
</feature>
<accession>A0A2U1M448</accession>
<dbReference type="Proteomes" id="UP000245207">
    <property type="component" value="Unassembled WGS sequence"/>
</dbReference>
<feature type="region of interest" description="Disordered" evidence="1">
    <location>
        <begin position="270"/>
        <end position="289"/>
    </location>
</feature>
<feature type="compositionally biased region" description="Low complexity" evidence="1">
    <location>
        <begin position="296"/>
        <end position="311"/>
    </location>
</feature>
<comment type="caution">
    <text evidence="2">The sequence shown here is derived from an EMBL/GenBank/DDBJ whole genome shotgun (WGS) entry which is preliminary data.</text>
</comment>
<dbReference type="STRING" id="35608.A0A2U1M448"/>
<evidence type="ECO:0000313" key="2">
    <source>
        <dbReference type="EMBL" id="PWA55994.1"/>
    </source>
</evidence>
<feature type="region of interest" description="Disordered" evidence="1">
    <location>
        <begin position="1"/>
        <end position="28"/>
    </location>
</feature>
<proteinExistence type="predicted"/>
<feature type="compositionally biased region" description="Low complexity" evidence="1">
    <location>
        <begin position="270"/>
        <end position="288"/>
    </location>
</feature>
<feature type="region of interest" description="Disordered" evidence="1">
    <location>
        <begin position="294"/>
        <end position="316"/>
    </location>
</feature>
<organism evidence="2 3">
    <name type="scientific">Artemisia annua</name>
    <name type="common">Sweet wormwood</name>
    <dbReference type="NCBI Taxonomy" id="35608"/>
    <lineage>
        <taxon>Eukaryota</taxon>
        <taxon>Viridiplantae</taxon>
        <taxon>Streptophyta</taxon>
        <taxon>Embryophyta</taxon>
        <taxon>Tracheophyta</taxon>
        <taxon>Spermatophyta</taxon>
        <taxon>Magnoliopsida</taxon>
        <taxon>eudicotyledons</taxon>
        <taxon>Gunneridae</taxon>
        <taxon>Pentapetalae</taxon>
        <taxon>asterids</taxon>
        <taxon>campanulids</taxon>
        <taxon>Asterales</taxon>
        <taxon>Asteraceae</taxon>
        <taxon>Asteroideae</taxon>
        <taxon>Anthemideae</taxon>
        <taxon>Artemisiinae</taxon>
        <taxon>Artemisia</taxon>
    </lineage>
</organism>
<keyword evidence="3" id="KW-1185">Reference proteome</keyword>
<name>A0A2U1M448_ARTAN</name>